<keyword evidence="2" id="KW-1185">Reference proteome</keyword>
<sequence length="231" mass="25646">MDVHMDYRWGQKHWRSLFKRAGGVQEIHIKSDLKNMENLVAGLQSSRLATNGMLEDDNTLPCPQLRRLLLTERQQLPNRYYGPDDELQPSTAGGQEEGEGGDGVGLEAITPDGIGDNDDADPPEDSEEGSDVDTESVASYDAGVLGEHEEGSIAPDEHSGVTEATPGGHSSMLQSNQYADDPRLVERRRVLGKEIDAILEQREQTGLLSEYRYWTLRQHEDGNFVLVETKL</sequence>
<evidence type="ECO:0000313" key="1">
    <source>
        <dbReference type="EMBL" id="KAI0043514.1"/>
    </source>
</evidence>
<dbReference type="EMBL" id="MU276015">
    <property type="protein sequence ID" value="KAI0043514.1"/>
    <property type="molecule type" value="Genomic_DNA"/>
</dbReference>
<organism evidence="1 2">
    <name type="scientific">Auriscalpium vulgare</name>
    <dbReference type="NCBI Taxonomy" id="40419"/>
    <lineage>
        <taxon>Eukaryota</taxon>
        <taxon>Fungi</taxon>
        <taxon>Dikarya</taxon>
        <taxon>Basidiomycota</taxon>
        <taxon>Agaricomycotina</taxon>
        <taxon>Agaricomycetes</taxon>
        <taxon>Russulales</taxon>
        <taxon>Auriscalpiaceae</taxon>
        <taxon>Auriscalpium</taxon>
    </lineage>
</organism>
<protein>
    <submittedName>
        <fullName evidence="1">Uncharacterized protein</fullName>
    </submittedName>
</protein>
<dbReference type="Proteomes" id="UP000814033">
    <property type="component" value="Unassembled WGS sequence"/>
</dbReference>
<evidence type="ECO:0000313" key="2">
    <source>
        <dbReference type="Proteomes" id="UP000814033"/>
    </source>
</evidence>
<name>A0ACB8RHW0_9AGAM</name>
<reference evidence="1" key="2">
    <citation type="journal article" date="2022" name="New Phytol.">
        <title>Evolutionary transition to the ectomycorrhizal habit in the genomes of a hyperdiverse lineage of mushroom-forming fungi.</title>
        <authorList>
            <person name="Looney B."/>
            <person name="Miyauchi S."/>
            <person name="Morin E."/>
            <person name="Drula E."/>
            <person name="Courty P.E."/>
            <person name="Kohler A."/>
            <person name="Kuo A."/>
            <person name="LaButti K."/>
            <person name="Pangilinan J."/>
            <person name="Lipzen A."/>
            <person name="Riley R."/>
            <person name="Andreopoulos W."/>
            <person name="He G."/>
            <person name="Johnson J."/>
            <person name="Nolan M."/>
            <person name="Tritt A."/>
            <person name="Barry K.W."/>
            <person name="Grigoriev I.V."/>
            <person name="Nagy L.G."/>
            <person name="Hibbett D."/>
            <person name="Henrissat B."/>
            <person name="Matheny P.B."/>
            <person name="Labbe J."/>
            <person name="Martin F.M."/>
        </authorList>
    </citation>
    <scope>NUCLEOTIDE SEQUENCE</scope>
    <source>
        <strain evidence="1">FP105234-sp</strain>
    </source>
</reference>
<comment type="caution">
    <text evidence="1">The sequence shown here is derived from an EMBL/GenBank/DDBJ whole genome shotgun (WGS) entry which is preliminary data.</text>
</comment>
<reference evidence="1" key="1">
    <citation type="submission" date="2021-02" db="EMBL/GenBank/DDBJ databases">
        <authorList>
            <consortium name="DOE Joint Genome Institute"/>
            <person name="Ahrendt S."/>
            <person name="Looney B.P."/>
            <person name="Miyauchi S."/>
            <person name="Morin E."/>
            <person name="Drula E."/>
            <person name="Courty P.E."/>
            <person name="Chicoki N."/>
            <person name="Fauchery L."/>
            <person name="Kohler A."/>
            <person name="Kuo A."/>
            <person name="Labutti K."/>
            <person name="Pangilinan J."/>
            <person name="Lipzen A."/>
            <person name="Riley R."/>
            <person name="Andreopoulos W."/>
            <person name="He G."/>
            <person name="Johnson J."/>
            <person name="Barry K.W."/>
            <person name="Grigoriev I.V."/>
            <person name="Nagy L."/>
            <person name="Hibbett D."/>
            <person name="Henrissat B."/>
            <person name="Matheny P.B."/>
            <person name="Labbe J."/>
            <person name="Martin F."/>
        </authorList>
    </citation>
    <scope>NUCLEOTIDE SEQUENCE</scope>
    <source>
        <strain evidence="1">FP105234-sp</strain>
    </source>
</reference>
<accession>A0ACB8RHW0</accession>
<proteinExistence type="predicted"/>
<gene>
    <name evidence="1" type="ORF">FA95DRAFT_1575065</name>
</gene>